<comment type="caution">
    <text evidence="1">The sequence shown here is derived from an EMBL/GenBank/DDBJ whole genome shotgun (WGS) entry which is preliminary data.</text>
</comment>
<dbReference type="GO" id="GO:0006777">
    <property type="term" value="P:Mo-molybdopterin cofactor biosynthetic process"/>
    <property type="evidence" value="ECO:0007669"/>
    <property type="project" value="InterPro"/>
</dbReference>
<sequence length="226" mass="24457">MVKVRLFASYREAVGAPWVEVALEPGSRGPAVWAALVSRYPALGRLPEPSRYAINDEYVDGGRPLEEDDEVALIPPVSGGGESLIAQRAPLIEITDGPIPIDRLLREVADPRAGAVALFLGVVRDNARGRRVDHLVYEAYEALARREMEKIAAVIAARWPVTRVAMIHRTGRAGVGEASVAVSVSAPHRGPAFEAARFAIDTLKATVPIWKKEIWEGGEAWVGAEP</sequence>
<dbReference type="Proteomes" id="UP000320048">
    <property type="component" value="Unassembled WGS sequence"/>
</dbReference>
<dbReference type="InterPro" id="IPR003448">
    <property type="entry name" value="Mopterin_biosynth_MoaE"/>
</dbReference>
<name>A0A537JMN9_9BACT</name>
<dbReference type="InterPro" id="IPR036563">
    <property type="entry name" value="MoaE_sf"/>
</dbReference>
<dbReference type="SUPFAM" id="SSF54285">
    <property type="entry name" value="MoaD/ThiS"/>
    <property type="match status" value="1"/>
</dbReference>
<dbReference type="Gene3D" id="3.90.1170.40">
    <property type="entry name" value="Molybdopterin biosynthesis MoaE subunit"/>
    <property type="match status" value="1"/>
</dbReference>
<evidence type="ECO:0000313" key="2">
    <source>
        <dbReference type="Proteomes" id="UP000320048"/>
    </source>
</evidence>
<dbReference type="AlphaFoldDB" id="A0A537JMN9"/>
<reference evidence="1 2" key="1">
    <citation type="journal article" date="2019" name="Nat. Microbiol.">
        <title>Mediterranean grassland soil C-N compound turnover is dependent on rainfall and depth, and is mediated by genomically divergent microorganisms.</title>
        <authorList>
            <person name="Diamond S."/>
            <person name="Andeer P.F."/>
            <person name="Li Z."/>
            <person name="Crits-Christoph A."/>
            <person name="Burstein D."/>
            <person name="Anantharaman K."/>
            <person name="Lane K.R."/>
            <person name="Thomas B.C."/>
            <person name="Pan C."/>
            <person name="Northen T.R."/>
            <person name="Banfield J.F."/>
        </authorList>
    </citation>
    <scope>NUCLEOTIDE SEQUENCE [LARGE SCALE GENOMIC DNA]</scope>
    <source>
        <strain evidence="1">NP_7</strain>
    </source>
</reference>
<dbReference type="InterPro" id="IPR012675">
    <property type="entry name" value="Beta-grasp_dom_sf"/>
</dbReference>
<dbReference type="SUPFAM" id="SSF54690">
    <property type="entry name" value="Molybdopterin synthase subunit MoaE"/>
    <property type="match status" value="1"/>
</dbReference>
<gene>
    <name evidence="1" type="ORF">E6H04_00590</name>
</gene>
<dbReference type="EMBL" id="VBAO01000015">
    <property type="protein sequence ID" value="TMI84813.1"/>
    <property type="molecule type" value="Genomic_DNA"/>
</dbReference>
<proteinExistence type="predicted"/>
<evidence type="ECO:0000313" key="1">
    <source>
        <dbReference type="EMBL" id="TMI84813.1"/>
    </source>
</evidence>
<dbReference type="Gene3D" id="3.10.20.30">
    <property type="match status" value="1"/>
</dbReference>
<dbReference type="CDD" id="cd00756">
    <property type="entry name" value="MoaE"/>
    <property type="match status" value="1"/>
</dbReference>
<accession>A0A537JMN9</accession>
<organism evidence="1 2">
    <name type="scientific">Candidatus Segetimicrobium genomatis</name>
    <dbReference type="NCBI Taxonomy" id="2569760"/>
    <lineage>
        <taxon>Bacteria</taxon>
        <taxon>Bacillati</taxon>
        <taxon>Candidatus Sysuimicrobiota</taxon>
        <taxon>Candidatus Sysuimicrobiia</taxon>
        <taxon>Candidatus Sysuimicrobiales</taxon>
        <taxon>Candidatus Segetimicrobiaceae</taxon>
        <taxon>Candidatus Segetimicrobium</taxon>
    </lineage>
</organism>
<dbReference type="CDD" id="cd00754">
    <property type="entry name" value="Ubl_MoaD"/>
    <property type="match status" value="1"/>
</dbReference>
<protein>
    <recommendedName>
        <fullName evidence="3">Molybdopterin converting factor</fullName>
    </recommendedName>
</protein>
<dbReference type="InterPro" id="IPR016155">
    <property type="entry name" value="Mopterin_synth/thiamin_S_b"/>
</dbReference>
<dbReference type="Pfam" id="PF02597">
    <property type="entry name" value="ThiS"/>
    <property type="match status" value="1"/>
</dbReference>
<evidence type="ECO:0008006" key="3">
    <source>
        <dbReference type="Google" id="ProtNLM"/>
    </source>
</evidence>
<dbReference type="Pfam" id="PF02391">
    <property type="entry name" value="MoaE"/>
    <property type="match status" value="1"/>
</dbReference>
<dbReference type="PANTHER" id="PTHR23404">
    <property type="entry name" value="MOLYBDOPTERIN SYNTHASE RELATED"/>
    <property type="match status" value="1"/>
</dbReference>
<dbReference type="InterPro" id="IPR003749">
    <property type="entry name" value="ThiS/MoaD-like"/>
</dbReference>